<dbReference type="SMART" id="SM00257">
    <property type="entry name" value="LysM"/>
    <property type="match status" value="1"/>
</dbReference>
<dbReference type="Pfam" id="PF01476">
    <property type="entry name" value="LysM"/>
    <property type="match status" value="1"/>
</dbReference>
<dbReference type="Pfam" id="PF06737">
    <property type="entry name" value="Transglycosylas"/>
    <property type="match status" value="1"/>
</dbReference>
<evidence type="ECO:0000313" key="5">
    <source>
        <dbReference type="EMBL" id="KAB1143935.1"/>
    </source>
</evidence>
<dbReference type="InterPro" id="IPR018392">
    <property type="entry name" value="LysM"/>
</dbReference>
<protein>
    <submittedName>
        <fullName evidence="5">LysM peptidoglycan-binding domain-containing protein</fullName>
    </submittedName>
</protein>
<feature type="domain" description="LysM" evidence="4">
    <location>
        <begin position="291"/>
        <end position="340"/>
    </location>
</feature>
<feature type="compositionally biased region" description="Basic and acidic residues" evidence="3">
    <location>
        <begin position="180"/>
        <end position="200"/>
    </location>
</feature>
<name>A0A6H9UW73_9ACTN</name>
<keyword evidence="6" id="KW-1185">Reference proteome</keyword>
<dbReference type="Gene3D" id="3.10.350.10">
    <property type="entry name" value="LysM domain"/>
    <property type="match status" value="1"/>
</dbReference>
<comment type="similarity">
    <text evidence="1">Belongs to the transglycosylase family. Rpf subfamily.</text>
</comment>
<gene>
    <name evidence="5" type="ORF">F7R91_23735</name>
</gene>
<reference evidence="5 6" key="1">
    <citation type="submission" date="2019-09" db="EMBL/GenBank/DDBJ databases">
        <title>Screening of Novel Bioactive Compounds from Soil-Associated.</title>
        <authorList>
            <person name="Zhao S."/>
        </authorList>
    </citation>
    <scope>NUCLEOTIDE SEQUENCE [LARGE SCALE GENOMIC DNA]</scope>
    <source>
        <strain evidence="5 6">HIT-DPA4</strain>
    </source>
</reference>
<dbReference type="GO" id="GO:0016787">
    <property type="term" value="F:hydrolase activity"/>
    <property type="evidence" value="ECO:0007669"/>
    <property type="project" value="UniProtKB-KW"/>
</dbReference>
<accession>A0A6H9UW73</accession>
<dbReference type="SUPFAM" id="SSF53955">
    <property type="entry name" value="Lysozyme-like"/>
    <property type="match status" value="1"/>
</dbReference>
<dbReference type="InterPro" id="IPR036779">
    <property type="entry name" value="LysM_dom_sf"/>
</dbReference>
<evidence type="ECO:0000256" key="1">
    <source>
        <dbReference type="ARBA" id="ARBA00010830"/>
    </source>
</evidence>
<keyword evidence="2" id="KW-0378">Hydrolase</keyword>
<dbReference type="Gene3D" id="1.10.530.10">
    <property type="match status" value="1"/>
</dbReference>
<feature type="compositionally biased region" description="Low complexity" evidence="3">
    <location>
        <begin position="141"/>
        <end position="178"/>
    </location>
</feature>
<comment type="caution">
    <text evidence="5">The sequence shown here is derived from an EMBL/GenBank/DDBJ whole genome shotgun (WGS) entry which is preliminary data.</text>
</comment>
<feature type="region of interest" description="Disordered" evidence="3">
    <location>
        <begin position="123"/>
        <end position="292"/>
    </location>
</feature>
<evidence type="ECO:0000256" key="3">
    <source>
        <dbReference type="SAM" id="MobiDB-lite"/>
    </source>
</evidence>
<dbReference type="InterPro" id="IPR010618">
    <property type="entry name" value="RPF"/>
</dbReference>
<dbReference type="PROSITE" id="PS51782">
    <property type="entry name" value="LYSM"/>
    <property type="match status" value="1"/>
</dbReference>
<dbReference type="CDD" id="cd00118">
    <property type="entry name" value="LysM"/>
    <property type="match status" value="1"/>
</dbReference>
<proteinExistence type="inferred from homology"/>
<evidence type="ECO:0000259" key="4">
    <source>
        <dbReference type="PROSITE" id="PS51782"/>
    </source>
</evidence>
<feature type="compositionally biased region" description="Acidic residues" evidence="3">
    <location>
        <begin position="261"/>
        <end position="270"/>
    </location>
</feature>
<dbReference type="EMBL" id="VZRB01000017">
    <property type="protein sequence ID" value="KAB1143935.1"/>
    <property type="molecule type" value="Genomic_DNA"/>
</dbReference>
<dbReference type="AlphaFoldDB" id="A0A6H9UW73"/>
<organism evidence="5 6">
    <name type="scientific">Streptomyces luteolifulvus</name>
    <dbReference type="NCBI Taxonomy" id="2615112"/>
    <lineage>
        <taxon>Bacteria</taxon>
        <taxon>Bacillati</taxon>
        <taxon>Actinomycetota</taxon>
        <taxon>Actinomycetes</taxon>
        <taxon>Kitasatosporales</taxon>
        <taxon>Streptomycetaceae</taxon>
        <taxon>Streptomyces</taxon>
    </lineage>
</organism>
<dbReference type="RefSeq" id="WP_150951124.1">
    <property type="nucleotide sequence ID" value="NZ_VZRB01000017.1"/>
</dbReference>
<dbReference type="Proteomes" id="UP000442707">
    <property type="component" value="Unassembled WGS sequence"/>
</dbReference>
<sequence length="343" mass="34595">MLSGNGRHRRPRQAPALLVAAGVTGSAVAIPLLGATGASAASGTTWDQVATCESGGSWSENSGNGYYGGLQISQANWEKYGGLAYASFPDQASRSQQIAVAEEMLDDQGIKAWPTCGLIAGLDEDSDSADVDTGTADDGDSNSQGSSDSSRSSNPSDSTDLSDSSESSSPSAESPSHGKSSKEGGRGKGNEKGESDKSDPSSEFDSASGSGVDGDDTQDSDSMPADSAKRDESDNFGQGEGYSGLVDTGSLGTGRHRGDTADEAAGESDSDSSSGRHAARGDGGAGDASGDAYTVRLGDTLVSIADSLDLDGGWRGLYALNEQEIGPDPGRIVPGQTLVVGAE</sequence>
<dbReference type="InterPro" id="IPR023346">
    <property type="entry name" value="Lysozyme-like_dom_sf"/>
</dbReference>
<evidence type="ECO:0000313" key="6">
    <source>
        <dbReference type="Proteomes" id="UP000442707"/>
    </source>
</evidence>
<feature type="compositionally biased region" description="Acidic residues" evidence="3">
    <location>
        <begin position="123"/>
        <end position="140"/>
    </location>
</feature>
<dbReference type="CDD" id="cd13925">
    <property type="entry name" value="RPF"/>
    <property type="match status" value="1"/>
</dbReference>
<evidence type="ECO:0000256" key="2">
    <source>
        <dbReference type="ARBA" id="ARBA00022801"/>
    </source>
</evidence>